<accession>A0A7X6BGW1</accession>
<keyword evidence="3 6" id="KW-0963">Cytoplasm</keyword>
<evidence type="ECO:0000259" key="9">
    <source>
        <dbReference type="Pfam" id="PF00889"/>
    </source>
</evidence>
<evidence type="ECO:0000256" key="5">
    <source>
        <dbReference type="ARBA" id="ARBA00022917"/>
    </source>
</evidence>
<keyword evidence="11" id="KW-1185">Reference proteome</keyword>
<comment type="function">
    <text evidence="6 7">Associates with the EF-Tu.GDP complex and induces the exchange of GDP to GTP. It remains bound to the aminoacyl-tRNA.EF-Tu.GTP complex up to the GTP hydrolysis stage on the ribosome.</text>
</comment>
<dbReference type="Gene3D" id="1.10.286.20">
    <property type="match status" value="1"/>
</dbReference>
<dbReference type="InterPro" id="IPR009060">
    <property type="entry name" value="UBA-like_sf"/>
</dbReference>
<evidence type="ECO:0000256" key="7">
    <source>
        <dbReference type="RuleBase" id="RU000642"/>
    </source>
</evidence>
<dbReference type="PROSITE" id="PS01127">
    <property type="entry name" value="EF_TS_2"/>
    <property type="match status" value="1"/>
</dbReference>
<evidence type="ECO:0000256" key="6">
    <source>
        <dbReference type="HAMAP-Rule" id="MF_00050"/>
    </source>
</evidence>
<dbReference type="Gene3D" id="3.30.479.20">
    <property type="entry name" value="Elongation factor Ts, dimerisation domain"/>
    <property type="match status" value="2"/>
</dbReference>
<dbReference type="AlphaFoldDB" id="A0A7X6BGW1"/>
<organism evidence="10 11">
    <name type="scientific">Sphingomonas kaistensis</name>
    <dbReference type="NCBI Taxonomy" id="298708"/>
    <lineage>
        <taxon>Bacteria</taxon>
        <taxon>Pseudomonadati</taxon>
        <taxon>Pseudomonadota</taxon>
        <taxon>Alphaproteobacteria</taxon>
        <taxon>Sphingomonadales</taxon>
        <taxon>Sphingomonadaceae</taxon>
        <taxon>Sphingomonas</taxon>
    </lineage>
</organism>
<dbReference type="Pfam" id="PF00889">
    <property type="entry name" value="EF_TS"/>
    <property type="match status" value="1"/>
</dbReference>
<sequence length="312" mass="32252">MADITAAMVKELRERSGAGMMDCKKALAENNGDVEASIDWLRAKGLASAGKKAGRTAAEGLVGVAVEGNKGVVVEVNSETDFVAKNEQFQNFVRDVTKLALAGNGDVDALKAETMPSGKSVEEALTENIATIGENQNLRRAKTLSVGEGAVVAYVHNAAAPGMGKIGVLVAIEGDAPAEKLQSLGKQIAMHIAAANPLALTGESIDPAVIEREAAIAREKNADKIAGKPADIAEKILKGPVDKFRKESALLTQAVVFDGKTPVQDYVAAEAKAAGGSATIVDFVRFQLGEGIEKAQSDFAAEVAAASGVKQG</sequence>
<proteinExistence type="inferred from homology"/>
<keyword evidence="5 6" id="KW-0648">Protein biosynthesis</keyword>
<gene>
    <name evidence="6" type="primary">tsf</name>
    <name evidence="10" type="ORF">GGQ97_002086</name>
</gene>
<dbReference type="Proteomes" id="UP000558192">
    <property type="component" value="Unassembled WGS sequence"/>
</dbReference>
<dbReference type="PANTHER" id="PTHR11741:SF0">
    <property type="entry name" value="ELONGATION FACTOR TS, MITOCHONDRIAL"/>
    <property type="match status" value="1"/>
</dbReference>
<feature type="region of interest" description="Involved in Mg(2+) ion dislocation from EF-Tu" evidence="6">
    <location>
        <begin position="80"/>
        <end position="83"/>
    </location>
</feature>
<dbReference type="GO" id="GO:0003746">
    <property type="term" value="F:translation elongation factor activity"/>
    <property type="evidence" value="ECO:0007669"/>
    <property type="project" value="UniProtKB-UniRule"/>
</dbReference>
<dbReference type="RefSeq" id="WP_168069391.1">
    <property type="nucleotide sequence ID" value="NZ_JAATJC010000001.1"/>
</dbReference>
<dbReference type="NCBIfam" id="TIGR00116">
    <property type="entry name" value="tsf"/>
    <property type="match status" value="1"/>
</dbReference>
<evidence type="ECO:0000256" key="8">
    <source>
        <dbReference type="RuleBase" id="RU000643"/>
    </source>
</evidence>
<dbReference type="SUPFAM" id="SSF46934">
    <property type="entry name" value="UBA-like"/>
    <property type="match status" value="1"/>
</dbReference>
<dbReference type="HAMAP" id="MF_00050">
    <property type="entry name" value="EF_Ts"/>
    <property type="match status" value="1"/>
</dbReference>
<feature type="domain" description="Translation elongation factor EFTs/EF1B dimerisation" evidence="9">
    <location>
        <begin position="71"/>
        <end position="290"/>
    </location>
</feature>
<evidence type="ECO:0000313" key="10">
    <source>
        <dbReference type="EMBL" id="NJC06293.1"/>
    </source>
</evidence>
<name>A0A7X6BGW1_9SPHN</name>
<dbReference type="GO" id="GO:0005737">
    <property type="term" value="C:cytoplasm"/>
    <property type="evidence" value="ECO:0007669"/>
    <property type="project" value="UniProtKB-SubCell"/>
</dbReference>
<dbReference type="InterPro" id="IPR014039">
    <property type="entry name" value="Transl_elong_EFTs/EF1B_dimer"/>
</dbReference>
<evidence type="ECO:0000313" key="11">
    <source>
        <dbReference type="Proteomes" id="UP000558192"/>
    </source>
</evidence>
<comment type="caution">
    <text evidence="10">The sequence shown here is derived from an EMBL/GenBank/DDBJ whole genome shotgun (WGS) entry which is preliminary data.</text>
</comment>
<dbReference type="SUPFAM" id="SSF54713">
    <property type="entry name" value="Elongation factor Ts (EF-Ts), dimerisation domain"/>
    <property type="match status" value="2"/>
</dbReference>
<dbReference type="FunFam" id="1.10.8.10:FF:000001">
    <property type="entry name" value="Elongation factor Ts"/>
    <property type="match status" value="1"/>
</dbReference>
<keyword evidence="4 6" id="KW-0251">Elongation factor</keyword>
<evidence type="ECO:0000256" key="2">
    <source>
        <dbReference type="ARBA" id="ARBA00016956"/>
    </source>
</evidence>
<dbReference type="PROSITE" id="PS01126">
    <property type="entry name" value="EF_TS_1"/>
    <property type="match status" value="1"/>
</dbReference>
<dbReference type="InterPro" id="IPR036402">
    <property type="entry name" value="EF-Ts_dimer_sf"/>
</dbReference>
<dbReference type="InterPro" id="IPR018101">
    <property type="entry name" value="Transl_elong_Ts_CS"/>
</dbReference>
<evidence type="ECO:0000256" key="3">
    <source>
        <dbReference type="ARBA" id="ARBA00022490"/>
    </source>
</evidence>
<reference evidence="10 11" key="1">
    <citation type="submission" date="2020-03" db="EMBL/GenBank/DDBJ databases">
        <title>Genomic Encyclopedia of Type Strains, Phase IV (KMG-IV): sequencing the most valuable type-strain genomes for metagenomic binning, comparative biology and taxonomic classification.</title>
        <authorList>
            <person name="Goeker M."/>
        </authorList>
    </citation>
    <scope>NUCLEOTIDE SEQUENCE [LARGE SCALE GENOMIC DNA]</scope>
    <source>
        <strain evidence="10 11">DSM 16846</strain>
    </source>
</reference>
<dbReference type="EMBL" id="JAATJC010000001">
    <property type="protein sequence ID" value="NJC06293.1"/>
    <property type="molecule type" value="Genomic_DNA"/>
</dbReference>
<protein>
    <recommendedName>
        <fullName evidence="2 6">Elongation factor Ts</fullName>
        <shortName evidence="6">EF-Ts</shortName>
    </recommendedName>
</protein>
<comment type="subcellular location">
    <subcellularLocation>
        <location evidence="6 8">Cytoplasm</location>
    </subcellularLocation>
</comment>
<dbReference type="Gene3D" id="1.10.8.10">
    <property type="entry name" value="DNA helicase RuvA subunit, C-terminal domain"/>
    <property type="match status" value="1"/>
</dbReference>
<dbReference type="PANTHER" id="PTHR11741">
    <property type="entry name" value="ELONGATION FACTOR TS"/>
    <property type="match status" value="1"/>
</dbReference>
<evidence type="ECO:0000256" key="1">
    <source>
        <dbReference type="ARBA" id="ARBA00005532"/>
    </source>
</evidence>
<dbReference type="CDD" id="cd14275">
    <property type="entry name" value="UBA_EF-Ts"/>
    <property type="match status" value="1"/>
</dbReference>
<evidence type="ECO:0000256" key="4">
    <source>
        <dbReference type="ARBA" id="ARBA00022768"/>
    </source>
</evidence>
<dbReference type="InterPro" id="IPR001816">
    <property type="entry name" value="Transl_elong_EFTs/EF1B"/>
</dbReference>
<comment type="similarity">
    <text evidence="1 6 7">Belongs to the EF-Ts family.</text>
</comment>